<evidence type="ECO:0000313" key="3">
    <source>
        <dbReference type="Proteomes" id="UP001652600"/>
    </source>
</evidence>
<reference evidence="4" key="2">
    <citation type="submission" date="2025-04" db="UniProtKB">
        <authorList>
            <consortium name="RefSeq"/>
        </authorList>
    </citation>
    <scope>IDENTIFICATION</scope>
</reference>
<reference evidence="2" key="1">
    <citation type="submission" date="2023-03" db="UniProtKB">
        <authorList>
            <consortium name="EnsemblPlants"/>
        </authorList>
    </citation>
    <scope>IDENTIFICATION</scope>
</reference>
<dbReference type="AlphaFoldDB" id="A0A1S3CB71"/>
<dbReference type="Gramene" id="MELO3C004625.2.1">
    <property type="protein sequence ID" value="MELO3C004625.2.1"/>
    <property type="gene ID" value="MELO3C004625.2"/>
</dbReference>
<organism evidence="3 4">
    <name type="scientific">Cucumis melo</name>
    <name type="common">Muskmelon</name>
    <dbReference type="NCBI Taxonomy" id="3656"/>
    <lineage>
        <taxon>Eukaryota</taxon>
        <taxon>Viridiplantae</taxon>
        <taxon>Streptophyta</taxon>
        <taxon>Embryophyta</taxon>
        <taxon>Tracheophyta</taxon>
        <taxon>Spermatophyta</taxon>
        <taxon>Magnoliopsida</taxon>
        <taxon>eudicotyledons</taxon>
        <taxon>Gunneridae</taxon>
        <taxon>Pentapetalae</taxon>
        <taxon>rosids</taxon>
        <taxon>fabids</taxon>
        <taxon>Cucurbitales</taxon>
        <taxon>Cucurbitaceae</taxon>
        <taxon>Benincaseae</taxon>
        <taxon>Cucumis</taxon>
    </lineage>
</organism>
<evidence type="ECO:0000313" key="2">
    <source>
        <dbReference type="EnsemblPlants" id="MELO3C004625.2.1"/>
    </source>
</evidence>
<keyword evidence="3" id="KW-1185">Reference proteome</keyword>
<gene>
    <name evidence="4" type="primary">LOC103498512</name>
    <name evidence="2" type="synonym">103498512</name>
</gene>
<proteinExistence type="predicted"/>
<dbReference type="GeneID" id="103498512"/>
<dbReference type="Proteomes" id="UP001652600">
    <property type="component" value="Chromosome 5"/>
</dbReference>
<dbReference type="InParanoid" id="A0A1S3CB71"/>
<dbReference type="EnsemblPlants" id="MELO3C004625.2.1">
    <property type="protein sequence ID" value="MELO3C004625.2.1"/>
    <property type="gene ID" value="MELO3C004625.2"/>
</dbReference>
<dbReference type="RefSeq" id="XP_008459356.1">
    <property type="nucleotide sequence ID" value="XM_008461134.2"/>
</dbReference>
<dbReference type="eggNOG" id="ENOG502S6V8">
    <property type="taxonomic scope" value="Eukaryota"/>
</dbReference>
<dbReference type="OrthoDB" id="783490at2759"/>
<accession>A0A1S3CB71</accession>
<dbReference type="PANTHER" id="PTHR37265:SF5">
    <property type="entry name" value="OS01G0195300 PROTEIN"/>
    <property type="match status" value="1"/>
</dbReference>
<protein>
    <submittedName>
        <fullName evidence="4">Uncharacterized protein LOC103498512</fullName>
    </submittedName>
</protein>
<name>A0A1S3CB71_CUCME</name>
<feature type="compositionally biased region" description="Basic and acidic residues" evidence="1">
    <location>
        <begin position="1"/>
        <end position="25"/>
    </location>
</feature>
<evidence type="ECO:0000313" key="4">
    <source>
        <dbReference type="RefSeq" id="XP_008459356.1"/>
    </source>
</evidence>
<dbReference type="KEGG" id="cmo:103498512"/>
<sequence length="170" mass="19359">MEESRNTHEFVRTEASTEKRQRPAAEDMDDDILAWISLEEETVGELMMLLDDEEKSRPVEEKVKFIEDPYSSAVIFQSSSSYVTINGNEESCGSSFSESDSSMMASVDMNGARIKVMEIDSETVEKWKMWSEDGLMKEEEEEEVSGVLDGIISWDEDDLARFVGDEEQII</sequence>
<feature type="region of interest" description="Disordered" evidence="1">
    <location>
        <begin position="1"/>
        <end position="26"/>
    </location>
</feature>
<evidence type="ECO:0000256" key="1">
    <source>
        <dbReference type="SAM" id="MobiDB-lite"/>
    </source>
</evidence>
<dbReference type="PANTHER" id="PTHR37265">
    <property type="entry name" value="OS01G0195300 PROTEIN"/>
    <property type="match status" value="1"/>
</dbReference>